<keyword evidence="3" id="KW-1185">Reference proteome</keyword>
<dbReference type="EMBL" id="CABITT030000005">
    <property type="protein sequence ID" value="VVB04798.1"/>
    <property type="molecule type" value="Genomic_DNA"/>
</dbReference>
<dbReference type="AlphaFoldDB" id="A0A565BTW1"/>
<dbReference type="Proteomes" id="UP000489600">
    <property type="component" value="Unassembled WGS sequence"/>
</dbReference>
<evidence type="ECO:0000313" key="2">
    <source>
        <dbReference type="EMBL" id="VVB04798.1"/>
    </source>
</evidence>
<accession>A0A565BTW1</accession>
<feature type="region of interest" description="Disordered" evidence="1">
    <location>
        <begin position="1"/>
        <end position="66"/>
    </location>
</feature>
<feature type="compositionally biased region" description="Polar residues" evidence="1">
    <location>
        <begin position="47"/>
        <end position="59"/>
    </location>
</feature>
<protein>
    <submittedName>
        <fullName evidence="2">Uncharacterized protein</fullName>
    </submittedName>
</protein>
<evidence type="ECO:0000313" key="3">
    <source>
        <dbReference type="Proteomes" id="UP000489600"/>
    </source>
</evidence>
<gene>
    <name evidence="2" type="ORF">ANE_LOCUS15242</name>
</gene>
<reference evidence="2" key="1">
    <citation type="submission" date="2019-07" db="EMBL/GenBank/DDBJ databases">
        <authorList>
            <person name="Dittberner H."/>
        </authorList>
    </citation>
    <scope>NUCLEOTIDE SEQUENCE [LARGE SCALE GENOMIC DNA]</scope>
</reference>
<name>A0A565BTW1_9BRAS</name>
<feature type="compositionally biased region" description="Low complexity" evidence="1">
    <location>
        <begin position="149"/>
        <end position="161"/>
    </location>
</feature>
<comment type="caution">
    <text evidence="2">The sequence shown here is derived from an EMBL/GenBank/DDBJ whole genome shotgun (WGS) entry which is preliminary data.</text>
</comment>
<evidence type="ECO:0000256" key="1">
    <source>
        <dbReference type="SAM" id="MobiDB-lite"/>
    </source>
</evidence>
<feature type="region of interest" description="Disordered" evidence="1">
    <location>
        <begin position="81"/>
        <end position="161"/>
    </location>
</feature>
<organism evidence="2 3">
    <name type="scientific">Arabis nemorensis</name>
    <dbReference type="NCBI Taxonomy" id="586526"/>
    <lineage>
        <taxon>Eukaryota</taxon>
        <taxon>Viridiplantae</taxon>
        <taxon>Streptophyta</taxon>
        <taxon>Embryophyta</taxon>
        <taxon>Tracheophyta</taxon>
        <taxon>Spermatophyta</taxon>
        <taxon>Magnoliopsida</taxon>
        <taxon>eudicotyledons</taxon>
        <taxon>Gunneridae</taxon>
        <taxon>Pentapetalae</taxon>
        <taxon>rosids</taxon>
        <taxon>malvids</taxon>
        <taxon>Brassicales</taxon>
        <taxon>Brassicaceae</taxon>
        <taxon>Arabideae</taxon>
        <taxon>Arabis</taxon>
    </lineage>
</organism>
<feature type="compositionally biased region" description="Polar residues" evidence="1">
    <location>
        <begin position="26"/>
        <end position="39"/>
    </location>
</feature>
<feature type="compositionally biased region" description="Basic and acidic residues" evidence="1">
    <location>
        <begin position="99"/>
        <end position="109"/>
    </location>
</feature>
<sequence length="161" mass="17428">MKRKANLSEDVDAGVLPDKRKVRRATAQSGKNADGSSEVNAEVDGSLNLSPSEPTPNSCSRDDAMRSQLKHDEETLVELSLASLPEGDNQEQSIETTDSEPRNESEELVSKGAQRQEISEEEEAAGLDQELQDPVILGKPVNLERKEGSTSSLPSPSRSVQ</sequence>
<proteinExistence type="predicted"/>